<proteinExistence type="predicted"/>
<dbReference type="Proteomes" id="UP000325788">
    <property type="component" value="Unassembled WGS sequence"/>
</dbReference>
<sequence length="253" mass="28006">MFKSCVQRLLTVSLLMSSVSVFAEEATTSESTPTITVAGSMAMLTDYRFRGVSMSNRDPAVQGALNFSHKSGVYLSLWASNADVGAGGNVEADFFVGYNLPITEKSFLDINYADVNYPGTIKEYHTDFSEFGVNYNHSDLMKDGDYFTAGVFYSPEFAFKSGTEIYLNTSYKFPVYKNIKLVSSLGYTKLEDNEQFAKAFGGDGQQDDYFDYKIGLGVEVLGLNSELVWIDNNIDSDANIMKGSVVFSLTKQF</sequence>
<evidence type="ECO:0000256" key="1">
    <source>
        <dbReference type="SAM" id="SignalP"/>
    </source>
</evidence>
<comment type="caution">
    <text evidence="2">The sequence shown here is derived from an EMBL/GenBank/DDBJ whole genome shotgun (WGS) entry which is preliminary data.</text>
</comment>
<dbReference type="AlphaFoldDB" id="A0A5N4WQR6"/>
<protein>
    <recommendedName>
        <fullName evidence="4">TIGR04219 family outer membrane beta-barrel protein</fullName>
    </recommendedName>
</protein>
<dbReference type="Pfam" id="PF09694">
    <property type="entry name" value="Gcw_chp"/>
    <property type="match status" value="1"/>
</dbReference>
<dbReference type="RefSeq" id="WP_151504225.1">
    <property type="nucleotide sequence ID" value="NZ_VXLD01000002.1"/>
</dbReference>
<dbReference type="NCBIfam" id="TIGR02001">
    <property type="entry name" value="gcw_chp"/>
    <property type="match status" value="1"/>
</dbReference>
<evidence type="ECO:0000313" key="2">
    <source>
        <dbReference type="EMBL" id="KAB1858129.1"/>
    </source>
</evidence>
<dbReference type="InterPro" id="IPR010239">
    <property type="entry name" value="CHP02001"/>
</dbReference>
<evidence type="ECO:0008006" key="4">
    <source>
        <dbReference type="Google" id="ProtNLM"/>
    </source>
</evidence>
<accession>A0A5N4WQR6</accession>
<gene>
    <name evidence="2" type="ORF">F4W09_05180</name>
</gene>
<reference evidence="2 3" key="1">
    <citation type="submission" date="2019-09" db="EMBL/GenBank/DDBJ databases">
        <title>Draft genome sequence of Acinetobacter tandoii W4-4-4 isolated from environmental water sample.</title>
        <authorList>
            <person name="Wee S.K."/>
            <person name="Yan B."/>
            <person name="Mustaffa S.B."/>
            <person name="Yap E.P.H."/>
        </authorList>
    </citation>
    <scope>NUCLEOTIDE SEQUENCE [LARGE SCALE GENOMIC DNA]</scope>
    <source>
        <strain evidence="2 3">W4-4-4</strain>
    </source>
</reference>
<feature type="signal peptide" evidence="1">
    <location>
        <begin position="1"/>
        <end position="23"/>
    </location>
</feature>
<evidence type="ECO:0000313" key="3">
    <source>
        <dbReference type="Proteomes" id="UP000325788"/>
    </source>
</evidence>
<organism evidence="2 3">
    <name type="scientific">Acinetobacter tandoii</name>
    <dbReference type="NCBI Taxonomy" id="202954"/>
    <lineage>
        <taxon>Bacteria</taxon>
        <taxon>Pseudomonadati</taxon>
        <taxon>Pseudomonadota</taxon>
        <taxon>Gammaproteobacteria</taxon>
        <taxon>Moraxellales</taxon>
        <taxon>Moraxellaceae</taxon>
        <taxon>Acinetobacter</taxon>
    </lineage>
</organism>
<name>A0A5N4WQR6_9GAMM</name>
<dbReference type="EMBL" id="VXLD01000002">
    <property type="protein sequence ID" value="KAB1858129.1"/>
    <property type="molecule type" value="Genomic_DNA"/>
</dbReference>
<keyword evidence="1" id="KW-0732">Signal</keyword>
<feature type="chain" id="PRO_5024296715" description="TIGR04219 family outer membrane beta-barrel protein" evidence="1">
    <location>
        <begin position="24"/>
        <end position="253"/>
    </location>
</feature>